<dbReference type="EMBL" id="AP021861">
    <property type="protein sequence ID" value="BBO30438.1"/>
    <property type="molecule type" value="Genomic_DNA"/>
</dbReference>
<name>A0A5K7X1B6_9BACT</name>
<evidence type="ECO:0008006" key="4">
    <source>
        <dbReference type="Google" id="ProtNLM"/>
    </source>
</evidence>
<keyword evidence="3" id="KW-1185">Reference proteome</keyword>
<evidence type="ECO:0000313" key="2">
    <source>
        <dbReference type="EMBL" id="BBO30438.1"/>
    </source>
</evidence>
<dbReference type="Proteomes" id="UP000326837">
    <property type="component" value="Chromosome"/>
</dbReference>
<organism evidence="2 3">
    <name type="scientific">Lacipirellula parvula</name>
    <dbReference type="NCBI Taxonomy" id="2650471"/>
    <lineage>
        <taxon>Bacteria</taxon>
        <taxon>Pseudomonadati</taxon>
        <taxon>Planctomycetota</taxon>
        <taxon>Planctomycetia</taxon>
        <taxon>Pirellulales</taxon>
        <taxon>Lacipirellulaceae</taxon>
        <taxon>Lacipirellula</taxon>
    </lineage>
</organism>
<feature type="signal peptide" evidence="1">
    <location>
        <begin position="1"/>
        <end position="31"/>
    </location>
</feature>
<evidence type="ECO:0000313" key="3">
    <source>
        <dbReference type="Proteomes" id="UP000326837"/>
    </source>
</evidence>
<dbReference type="KEGG" id="lpav:PLANPX_0050"/>
<sequence length="545" mass="60957">MRHHDSSRTWLATLFVALTATGAGSSLIAAAEPAIKLDRETTFITNPLAEDDLPNYAQAIIDRQAKGVTEDNNGAIIFWQAMGPSGVSDDDFQRICGALRIDPQTCQPRFDGPRTELFEQRLVEWLQSQDPTLNTASAAELSQQVINAVTDGRLLASSVPPATSWLKANEQRLDQLIASAARPRFYSPPPNLLQDQSSELALVTLPDAEQLRSAACALALRANWRLSKKQCAEAWQDAWAMWQQSNQANQGWTVINSLVCVSLRERAGRVTLAILQSPEVSTKLLHQIRNDLSTLEQSTDLAPIIDFGERCVAMDICLRLFRGRLGGLNVEDADSLTRLRTIDFDESQVLLIVNDWHDRVARAAREPQSRRRVRVQKQLFAELAESVPLVTESLNRDQRSRAVGDALAYYLLDAVASGFKAKSRDETRLRLLRVAVELAVYRAEHNGYPTSLDELALDDATLLGDPYSDERLIYRRTRDGYLLYSLFEDKDNDNGSDFTGEIRDGAWVESDEVERREHDDCDLAIRLPLPPFQLPVEATSDDTEP</sequence>
<keyword evidence="1" id="KW-0732">Signal</keyword>
<reference evidence="3" key="1">
    <citation type="submission" date="2019-10" db="EMBL/GenBank/DDBJ databases">
        <title>Lacipirellula parvula gen. nov., sp. nov., representing a lineage of planctomycetes widespread in freshwater anoxic habitats, and description of the family Lacipirellulaceae.</title>
        <authorList>
            <person name="Dedysh S.N."/>
            <person name="Kulichevskaya I.S."/>
            <person name="Beletsky A.V."/>
            <person name="Rakitin A.L."/>
            <person name="Mardanov A.V."/>
            <person name="Ivanova A.A."/>
            <person name="Saltykova V.X."/>
            <person name="Rijpstra W.I.C."/>
            <person name="Sinninghe Damste J.S."/>
            <person name="Ravin N.V."/>
        </authorList>
    </citation>
    <scope>NUCLEOTIDE SEQUENCE [LARGE SCALE GENOMIC DNA]</scope>
    <source>
        <strain evidence="3">PX69</strain>
    </source>
</reference>
<gene>
    <name evidence="2" type="ORF">PLANPX_0050</name>
</gene>
<evidence type="ECO:0000256" key="1">
    <source>
        <dbReference type="SAM" id="SignalP"/>
    </source>
</evidence>
<feature type="chain" id="PRO_5024965542" description="Secreted protein" evidence="1">
    <location>
        <begin position="32"/>
        <end position="545"/>
    </location>
</feature>
<accession>A0A5K7X1B6</accession>
<proteinExistence type="predicted"/>
<dbReference type="AlphaFoldDB" id="A0A5K7X1B6"/>
<dbReference type="RefSeq" id="WP_152096783.1">
    <property type="nucleotide sequence ID" value="NZ_AP021861.1"/>
</dbReference>
<protein>
    <recommendedName>
        <fullName evidence="4">Secreted protein</fullName>
    </recommendedName>
</protein>